<evidence type="ECO:0000259" key="1">
    <source>
        <dbReference type="Pfam" id="PF13438"/>
    </source>
</evidence>
<dbReference type="RefSeq" id="WP_377483464.1">
    <property type="nucleotide sequence ID" value="NZ_JBHUOX010000005.1"/>
</dbReference>
<dbReference type="EMBL" id="JBHUOX010000005">
    <property type="protein sequence ID" value="MFD3000445.1"/>
    <property type="molecule type" value="Genomic_DNA"/>
</dbReference>
<sequence length="51" mass="5857">MGVIDNMTDRFGRGKIRVATQGTDNSWQLKSDFKSPCYTTRLSEIQNVYVK</sequence>
<protein>
    <submittedName>
        <fullName evidence="2">DUF4113 domain-containing protein</fullName>
    </submittedName>
</protein>
<feature type="domain" description="DUF4113" evidence="1">
    <location>
        <begin position="1"/>
        <end position="47"/>
    </location>
</feature>
<dbReference type="Pfam" id="PF13438">
    <property type="entry name" value="DUF4113"/>
    <property type="match status" value="1"/>
</dbReference>
<name>A0ABW6BT18_9BACT</name>
<accession>A0ABW6BT18</accession>
<dbReference type="Proteomes" id="UP001597641">
    <property type="component" value="Unassembled WGS sequence"/>
</dbReference>
<evidence type="ECO:0000313" key="2">
    <source>
        <dbReference type="EMBL" id="MFD3000445.1"/>
    </source>
</evidence>
<gene>
    <name evidence="2" type="ORF">ACFS7Z_08750</name>
</gene>
<comment type="caution">
    <text evidence="2">The sequence shown here is derived from an EMBL/GenBank/DDBJ whole genome shotgun (WGS) entry which is preliminary data.</text>
</comment>
<organism evidence="2 3">
    <name type="scientific">Pontibacter toksunensis</name>
    <dbReference type="NCBI Taxonomy" id="1332631"/>
    <lineage>
        <taxon>Bacteria</taxon>
        <taxon>Pseudomonadati</taxon>
        <taxon>Bacteroidota</taxon>
        <taxon>Cytophagia</taxon>
        <taxon>Cytophagales</taxon>
        <taxon>Hymenobacteraceae</taxon>
        <taxon>Pontibacter</taxon>
    </lineage>
</organism>
<evidence type="ECO:0000313" key="3">
    <source>
        <dbReference type="Proteomes" id="UP001597641"/>
    </source>
</evidence>
<dbReference type="InterPro" id="IPR025188">
    <property type="entry name" value="DUF4113"/>
</dbReference>
<keyword evidence="3" id="KW-1185">Reference proteome</keyword>
<proteinExistence type="predicted"/>
<reference evidence="3" key="1">
    <citation type="journal article" date="2019" name="Int. J. Syst. Evol. Microbiol.">
        <title>The Global Catalogue of Microorganisms (GCM) 10K type strain sequencing project: providing services to taxonomists for standard genome sequencing and annotation.</title>
        <authorList>
            <consortium name="The Broad Institute Genomics Platform"/>
            <consortium name="The Broad Institute Genome Sequencing Center for Infectious Disease"/>
            <person name="Wu L."/>
            <person name="Ma J."/>
        </authorList>
    </citation>
    <scope>NUCLEOTIDE SEQUENCE [LARGE SCALE GENOMIC DNA]</scope>
    <source>
        <strain evidence="3">KCTC 23984</strain>
    </source>
</reference>